<evidence type="ECO:0000259" key="1">
    <source>
        <dbReference type="Pfam" id="PF04894"/>
    </source>
</evidence>
<comment type="caution">
    <text evidence="4">The sequence shown here is derived from an EMBL/GenBank/DDBJ whole genome shotgun (WGS) entry which is preliminary data.</text>
</comment>
<protein>
    <recommendedName>
        <fullName evidence="5">DNA repair protein</fullName>
    </recommendedName>
</protein>
<feature type="domain" description="Archaeal Nre C-terminal" evidence="2">
    <location>
        <begin position="282"/>
        <end position="380"/>
    </location>
</feature>
<dbReference type="AlphaFoldDB" id="A0A2T9WM88"/>
<dbReference type="EMBL" id="QEFP01000001">
    <property type="protein sequence ID" value="PVU68939.1"/>
    <property type="molecule type" value="Genomic_DNA"/>
</dbReference>
<dbReference type="Pfam" id="PF04894">
    <property type="entry name" value="Nre_N"/>
    <property type="match status" value="1"/>
</dbReference>
<reference evidence="3" key="3">
    <citation type="submission" date="2017-05" db="EMBL/GenBank/DDBJ databases">
        <authorList>
            <person name="Munson-Mcgee J.H."/>
        </authorList>
    </citation>
    <scope>NUCLEOTIDE SEQUENCE</scope>
    <source>
        <strain evidence="3">SCGC AB-777_F03</strain>
    </source>
</reference>
<evidence type="ECO:0000259" key="2">
    <source>
        <dbReference type="Pfam" id="PF04895"/>
    </source>
</evidence>
<reference evidence="3" key="4">
    <citation type="submission" date="2021-11" db="EMBL/GenBank/DDBJ databases">
        <authorList>
            <person name="Munson-Mcgee J."/>
            <person name="Field E."/>
            <person name="Bateson M."/>
            <person name="Rooney C."/>
            <person name="Stepanauskas R."/>
            <person name="Young M."/>
        </authorList>
    </citation>
    <scope>NUCLEOTIDE SEQUENCE</scope>
    <source>
        <strain evidence="3">SCGC AB-777_F03</strain>
    </source>
</reference>
<dbReference type="InterPro" id="IPR006978">
    <property type="entry name" value="Nre_N"/>
</dbReference>
<evidence type="ECO:0000313" key="4">
    <source>
        <dbReference type="EMBL" id="PVU68939.1"/>
    </source>
</evidence>
<feature type="domain" description="Archaeal Nre N-terminal" evidence="1">
    <location>
        <begin position="21"/>
        <end position="269"/>
    </location>
</feature>
<reference evidence="4" key="1">
    <citation type="journal article" date="2015" name="Appl. Environ. Microbiol.">
        <title>Nanoarchaeota, Their Sulfolobales Host, and Nanoarchaeota Virus Distribution across Yellowstone National Park Hot Springs.</title>
        <authorList>
            <person name="Munson-McGee J.H."/>
            <person name="Field E.K."/>
            <person name="Bateson M."/>
            <person name="Rooney C."/>
            <person name="Stepanauskas R."/>
            <person name="Young M.J."/>
        </authorList>
    </citation>
    <scope>NUCLEOTIDE SEQUENCE [LARGE SCALE GENOMIC DNA]</scope>
    <source>
        <strain evidence="4">SCGC AB-777_F03</strain>
    </source>
</reference>
<dbReference type="PANTHER" id="PTHR38136">
    <property type="entry name" value="DNA REPAIR PROTEIN"/>
    <property type="match status" value="1"/>
</dbReference>
<proteinExistence type="predicted"/>
<organism evidence="4">
    <name type="scientific">Nanobsidianus stetteri</name>
    <dbReference type="NCBI Taxonomy" id="1294122"/>
    <lineage>
        <taxon>Archaea</taxon>
        <taxon>Nanobdellota</taxon>
        <taxon>Candidatus Nanoarchaeia</taxon>
        <taxon>Nanoarchaeales</taxon>
        <taxon>Nanopusillaceae</taxon>
        <taxon>Candidatus Nanobsidianus</taxon>
    </lineage>
</organism>
<dbReference type="InterPro" id="IPR006979">
    <property type="entry name" value="Nre_C"/>
</dbReference>
<sequence length="381" mass="44636">MIDVINAKKLAEKYKKLYGKSIILKKDINGYTPPSNLISPINYPKLSLGILTSYNEKIELYDNPIYWAKNNIDVEEIIKSRISLINAKKVVDANLPRKNDKLYNEVLDSMLSVKSINLEIYFNKISENMRISKIIGLYGYSGIIDKIKINENPKIPKEIYKVEEMKAEDSIYYLYKSGMSDYYLSRLFSMGFFGYKINRKLVPSKWAITAVHEILERKIKEEIKDYSKINDKYYLFYYSLYGNDFYGVFFPGNGNCELIETLIPGSIYNLNSKYSIIGRDDESGGYSALKLSFAEFMRNYKMVGNLVVFRFVTREYKVPLGVWVVREGTKYMLNNLVEKFNNYNELISYLNNKFMNKYNVSVYKLKKYSNLLKQKSIFNFI</sequence>
<dbReference type="InterPro" id="IPR033167">
    <property type="entry name" value="Nre"/>
</dbReference>
<dbReference type="PANTHER" id="PTHR38136:SF2">
    <property type="entry name" value="DNA REPAIR PROTEIN"/>
    <property type="match status" value="1"/>
</dbReference>
<dbReference type="EMBL" id="QEFP02000004">
    <property type="protein sequence ID" value="MCC5446929.1"/>
    <property type="molecule type" value="Genomic_DNA"/>
</dbReference>
<accession>A0A2T9WM88</accession>
<evidence type="ECO:0000313" key="3">
    <source>
        <dbReference type="EMBL" id="MCC5446929.1"/>
    </source>
</evidence>
<dbReference type="GO" id="GO:0006281">
    <property type="term" value="P:DNA repair"/>
    <property type="evidence" value="ECO:0007669"/>
    <property type="project" value="InterPro"/>
</dbReference>
<gene>
    <name evidence="3" type="ORF">DDW03_000740</name>
    <name evidence="4" type="ORF">DDW03_00210</name>
</gene>
<dbReference type="Pfam" id="PF04895">
    <property type="entry name" value="Nre_C"/>
    <property type="match status" value="1"/>
</dbReference>
<evidence type="ECO:0008006" key="5">
    <source>
        <dbReference type="Google" id="ProtNLM"/>
    </source>
</evidence>
<dbReference type="RefSeq" id="WP_228615158.1">
    <property type="nucleotide sequence ID" value="NZ_QEFP02000004.1"/>
</dbReference>
<dbReference type="Proteomes" id="UP000245509">
    <property type="component" value="Unassembled WGS sequence"/>
</dbReference>
<reference evidence="4" key="2">
    <citation type="submission" date="2017-05" db="EMBL/GenBank/DDBJ databases">
        <authorList>
            <person name="Song R."/>
            <person name="Chenine A.L."/>
            <person name="Ruprecht R.M."/>
        </authorList>
    </citation>
    <scope>NUCLEOTIDE SEQUENCE</scope>
    <source>
        <strain evidence="4">SCGC AB-777_F03</strain>
    </source>
</reference>
<name>A0A2T9WM88_NANST</name>